<keyword evidence="9" id="KW-0119">Carbohydrate metabolism</keyword>
<comment type="subcellular location">
    <subcellularLocation>
        <location evidence="1 9">Golgi apparatus membrane</location>
        <topology evidence="1 9">Single-pass type II membrane protein</topology>
    </subcellularLocation>
</comment>
<dbReference type="Proteomes" id="UP000283509">
    <property type="component" value="Unassembled WGS sequence"/>
</dbReference>
<evidence type="ECO:0000313" key="12">
    <source>
        <dbReference type="Proteomes" id="UP000283509"/>
    </source>
</evidence>
<feature type="non-terminal residue" evidence="11">
    <location>
        <position position="1"/>
    </location>
</feature>
<dbReference type="GO" id="GO:0008146">
    <property type="term" value="F:sulfotransferase activity"/>
    <property type="evidence" value="ECO:0007669"/>
    <property type="project" value="InterPro"/>
</dbReference>
<dbReference type="AlphaFoldDB" id="A0A3R7QVE7"/>
<comment type="caution">
    <text evidence="11">The sequence shown here is derived from an EMBL/GenBank/DDBJ whole genome shotgun (WGS) entry which is preliminary data.</text>
</comment>
<keyword evidence="9" id="KW-0735">Signal-anchor</keyword>
<dbReference type="PANTHER" id="PTHR12137:SF54">
    <property type="entry name" value="CARBOHYDRATE SULFOTRANSFERASE"/>
    <property type="match status" value="1"/>
</dbReference>
<feature type="region of interest" description="Disordered" evidence="10">
    <location>
        <begin position="57"/>
        <end position="76"/>
    </location>
</feature>
<sequence length="198" mass="22909">REELRRKIQTYTKFLVVRHPLERLLSAFRNKLEGNGRPARVFKRVYGAKIIREYRRGPESSRENTTSVEDLEKESAKTTGEDVRFSEFVSFLLDKEDLAIVNEHWRPYESLCHPCALSYDVIAKYESLEEDSEGFLRLIGAPEGLHFPQYAPTNTSALLHSYLASVKPDRLAQLMMAYQRDFQLFQYDGVSIPKGAML</sequence>
<keyword evidence="8 9" id="KW-0325">Glycoprotein</keyword>
<evidence type="ECO:0000256" key="4">
    <source>
        <dbReference type="ARBA" id="ARBA00022692"/>
    </source>
</evidence>
<dbReference type="PANTHER" id="PTHR12137">
    <property type="entry name" value="CARBOHYDRATE SULFOTRANSFERASE"/>
    <property type="match status" value="1"/>
</dbReference>
<dbReference type="InterPro" id="IPR005331">
    <property type="entry name" value="Sulfotransferase"/>
</dbReference>
<reference evidence="11 12" key="1">
    <citation type="submission" date="2018-04" db="EMBL/GenBank/DDBJ databases">
        <authorList>
            <person name="Zhang X."/>
            <person name="Yuan J."/>
            <person name="Li F."/>
            <person name="Xiang J."/>
        </authorList>
    </citation>
    <scope>NUCLEOTIDE SEQUENCE [LARGE SCALE GENOMIC DNA]</scope>
    <source>
        <tissue evidence="11">Muscle</tissue>
    </source>
</reference>
<gene>
    <name evidence="11" type="ORF">C7M84_001638</name>
</gene>
<dbReference type="OrthoDB" id="2019940at2759"/>
<evidence type="ECO:0000256" key="2">
    <source>
        <dbReference type="ARBA" id="ARBA00006339"/>
    </source>
</evidence>
<comment type="similarity">
    <text evidence="2 9">Belongs to the sulfotransferase 2 family.</text>
</comment>
<evidence type="ECO:0000256" key="7">
    <source>
        <dbReference type="ARBA" id="ARBA00023136"/>
    </source>
</evidence>
<evidence type="ECO:0000256" key="5">
    <source>
        <dbReference type="ARBA" id="ARBA00022989"/>
    </source>
</evidence>
<dbReference type="InterPro" id="IPR018011">
    <property type="entry name" value="Carb_sulfotrans_8-10"/>
</dbReference>
<dbReference type="STRING" id="6689.A0A3R7QVE7"/>
<name>A0A3R7QVE7_PENVA</name>
<evidence type="ECO:0000256" key="1">
    <source>
        <dbReference type="ARBA" id="ARBA00004323"/>
    </source>
</evidence>
<organism evidence="11 12">
    <name type="scientific">Penaeus vannamei</name>
    <name type="common">Whiteleg shrimp</name>
    <name type="synonym">Litopenaeus vannamei</name>
    <dbReference type="NCBI Taxonomy" id="6689"/>
    <lineage>
        <taxon>Eukaryota</taxon>
        <taxon>Metazoa</taxon>
        <taxon>Ecdysozoa</taxon>
        <taxon>Arthropoda</taxon>
        <taxon>Crustacea</taxon>
        <taxon>Multicrustacea</taxon>
        <taxon>Malacostraca</taxon>
        <taxon>Eumalacostraca</taxon>
        <taxon>Eucarida</taxon>
        <taxon>Decapoda</taxon>
        <taxon>Dendrobranchiata</taxon>
        <taxon>Penaeoidea</taxon>
        <taxon>Penaeidae</taxon>
        <taxon>Penaeus</taxon>
    </lineage>
</organism>
<keyword evidence="6 9" id="KW-0333">Golgi apparatus</keyword>
<dbReference type="EC" id="2.8.2.-" evidence="9"/>
<proteinExistence type="inferred from homology"/>
<keyword evidence="12" id="KW-1185">Reference proteome</keyword>
<keyword evidence="5" id="KW-1133">Transmembrane helix</keyword>
<evidence type="ECO:0000256" key="10">
    <source>
        <dbReference type="SAM" id="MobiDB-lite"/>
    </source>
</evidence>
<evidence type="ECO:0000256" key="3">
    <source>
        <dbReference type="ARBA" id="ARBA00022679"/>
    </source>
</evidence>
<keyword evidence="3 9" id="KW-0808">Transferase</keyword>
<evidence type="ECO:0000313" key="11">
    <source>
        <dbReference type="EMBL" id="ROT79644.1"/>
    </source>
</evidence>
<evidence type="ECO:0000256" key="8">
    <source>
        <dbReference type="ARBA" id="ARBA00023180"/>
    </source>
</evidence>
<dbReference type="GO" id="GO:0016051">
    <property type="term" value="P:carbohydrate biosynthetic process"/>
    <property type="evidence" value="ECO:0007669"/>
    <property type="project" value="InterPro"/>
</dbReference>
<dbReference type="EMBL" id="QCYY01001211">
    <property type="protein sequence ID" value="ROT79644.1"/>
    <property type="molecule type" value="Genomic_DNA"/>
</dbReference>
<keyword evidence="4" id="KW-0812">Transmembrane</keyword>
<accession>A0A3R7QVE7</accession>
<dbReference type="Pfam" id="PF03567">
    <property type="entry name" value="Sulfotransfer_2"/>
    <property type="match status" value="1"/>
</dbReference>
<evidence type="ECO:0000256" key="9">
    <source>
        <dbReference type="RuleBase" id="RU364020"/>
    </source>
</evidence>
<reference evidence="11 12" key="2">
    <citation type="submission" date="2019-01" db="EMBL/GenBank/DDBJ databases">
        <title>The decoding of complex shrimp genome reveals the adaptation for benthos swimmer, frequently molting mechanism and breeding impact on genome.</title>
        <authorList>
            <person name="Sun Y."/>
            <person name="Gao Y."/>
            <person name="Yu Y."/>
        </authorList>
    </citation>
    <scope>NUCLEOTIDE SEQUENCE [LARGE SCALE GENOMIC DNA]</scope>
    <source>
        <tissue evidence="11">Muscle</tissue>
    </source>
</reference>
<evidence type="ECO:0000256" key="6">
    <source>
        <dbReference type="ARBA" id="ARBA00023034"/>
    </source>
</evidence>
<keyword evidence="7" id="KW-0472">Membrane</keyword>
<protein>
    <recommendedName>
        <fullName evidence="9">Carbohydrate sulfotransferase</fullName>
        <ecNumber evidence="9">2.8.2.-</ecNumber>
    </recommendedName>
</protein>
<dbReference type="GO" id="GO:0000139">
    <property type="term" value="C:Golgi membrane"/>
    <property type="evidence" value="ECO:0007669"/>
    <property type="project" value="UniProtKB-SubCell"/>
</dbReference>